<organism evidence="5 6">
    <name type="scientific">Candidatus Accumulibacter appositus</name>
    <dbReference type="NCBI Taxonomy" id="1454003"/>
    <lineage>
        <taxon>Bacteria</taxon>
        <taxon>Pseudomonadati</taxon>
        <taxon>Pseudomonadota</taxon>
        <taxon>Betaproteobacteria</taxon>
        <taxon>Candidatus Accumulibacter</taxon>
    </lineage>
</organism>
<dbReference type="InterPro" id="IPR025991">
    <property type="entry name" value="Chemoreceptor_zinc-bind_dom"/>
</dbReference>
<dbReference type="Pfam" id="PF13682">
    <property type="entry name" value="CZB"/>
    <property type="match status" value="1"/>
</dbReference>
<feature type="coiled-coil region" evidence="3">
    <location>
        <begin position="9"/>
        <end position="36"/>
    </location>
</feature>
<dbReference type="PANTHER" id="PTHR32089:SF112">
    <property type="entry name" value="LYSOZYME-LIKE PROTEIN-RELATED"/>
    <property type="match status" value="1"/>
</dbReference>
<dbReference type="GO" id="GO:0007165">
    <property type="term" value="P:signal transduction"/>
    <property type="evidence" value="ECO:0007669"/>
    <property type="project" value="UniProtKB-KW"/>
</dbReference>
<feature type="domain" description="Methyl-accepting transducer" evidence="4">
    <location>
        <begin position="32"/>
        <end position="253"/>
    </location>
</feature>
<dbReference type="Proteomes" id="UP000021816">
    <property type="component" value="Unassembled WGS sequence"/>
</dbReference>
<name>A0A011QS56_9PROT</name>
<proteinExistence type="predicted"/>
<dbReference type="PROSITE" id="PS50111">
    <property type="entry name" value="CHEMOTAXIS_TRANSDUC_2"/>
    <property type="match status" value="1"/>
</dbReference>
<evidence type="ECO:0000256" key="1">
    <source>
        <dbReference type="ARBA" id="ARBA00023224"/>
    </source>
</evidence>
<dbReference type="STRING" id="1454003.AW10_01021"/>
<gene>
    <name evidence="5" type="primary">mcp1</name>
    <name evidence="5" type="ORF">AW10_01021</name>
</gene>
<dbReference type="Pfam" id="PF00015">
    <property type="entry name" value="MCPsignal"/>
    <property type="match status" value="1"/>
</dbReference>
<keyword evidence="3" id="KW-0175">Coiled coil</keyword>
<keyword evidence="1 2" id="KW-0807">Transducer</keyword>
<protein>
    <submittedName>
        <fullName evidence="5">Methyl-accepting chemotaxis protein 1</fullName>
    </submittedName>
</protein>
<evidence type="ECO:0000313" key="6">
    <source>
        <dbReference type="Proteomes" id="UP000021816"/>
    </source>
</evidence>
<dbReference type="PATRIC" id="fig|1454003.3.peg.1058"/>
<dbReference type="EMBL" id="JEMX01000019">
    <property type="protein sequence ID" value="EXI81714.1"/>
    <property type="molecule type" value="Genomic_DNA"/>
</dbReference>
<evidence type="ECO:0000313" key="5">
    <source>
        <dbReference type="EMBL" id="EXI81714.1"/>
    </source>
</evidence>
<evidence type="ECO:0000256" key="3">
    <source>
        <dbReference type="SAM" id="Coils"/>
    </source>
</evidence>
<dbReference type="PANTHER" id="PTHR32089">
    <property type="entry name" value="METHYL-ACCEPTING CHEMOTAXIS PROTEIN MCPB"/>
    <property type="match status" value="1"/>
</dbReference>
<dbReference type="SUPFAM" id="SSF58104">
    <property type="entry name" value="Methyl-accepting chemotaxis protein (MCP) signaling domain"/>
    <property type="match status" value="1"/>
</dbReference>
<comment type="caution">
    <text evidence="5">The sequence shown here is derived from an EMBL/GenBank/DDBJ whole genome shotgun (WGS) entry which is preliminary data.</text>
</comment>
<dbReference type="AlphaFoldDB" id="A0A011QS56"/>
<dbReference type="SMART" id="SM00283">
    <property type="entry name" value="MA"/>
    <property type="match status" value="1"/>
</dbReference>
<dbReference type="GO" id="GO:0016020">
    <property type="term" value="C:membrane"/>
    <property type="evidence" value="ECO:0007669"/>
    <property type="project" value="InterPro"/>
</dbReference>
<dbReference type="Gene3D" id="1.10.287.950">
    <property type="entry name" value="Methyl-accepting chemotaxis protein"/>
    <property type="match status" value="1"/>
</dbReference>
<accession>A0A011QS56</accession>
<evidence type="ECO:0000259" key="4">
    <source>
        <dbReference type="PROSITE" id="PS50111"/>
    </source>
</evidence>
<reference evidence="5 6" key="1">
    <citation type="submission" date="2014-02" db="EMBL/GenBank/DDBJ databases">
        <title>Expanding our view of genomic diversity in Candidatus Accumulibacter clades.</title>
        <authorList>
            <person name="Skennerton C.T."/>
            <person name="Barr J.J."/>
            <person name="Slater F.R."/>
            <person name="Bond P.L."/>
            <person name="Tyson G.W."/>
        </authorList>
    </citation>
    <scope>NUCLEOTIDE SEQUENCE [LARGE SCALE GENOMIC DNA]</scope>
    <source>
        <strain evidence="6">BA-92</strain>
    </source>
</reference>
<dbReference type="InterPro" id="IPR004089">
    <property type="entry name" value="MCPsignal_dom"/>
</dbReference>
<evidence type="ECO:0000256" key="2">
    <source>
        <dbReference type="PROSITE-ProRule" id="PRU00284"/>
    </source>
</evidence>
<dbReference type="Gene3D" id="1.20.120.30">
    <property type="entry name" value="Aspartate receptor, ligand-binding domain"/>
    <property type="match status" value="1"/>
</dbReference>
<sequence length="373" mass="40198">MLFGSREKIRSLAARLGELEQQNQALREQLASAQAVRDDCLQAAAAGEKRSKELQQLFRSFQSYRQSLAESQQTLATLANRLRDEKKETHAAAGIAASSRESVNTISTELNQLAGDSRSALEKVLSLQGSSEKIGGIVQLIKEIADQTNLLALNAAIEAARAGESGRGFAVVADEVRKLADRTTRATSDISRLVTSIQGETVSAQGCISHLAEQSDSFSDQGRQASTAIGGITRLTTRMERSIATGALRSFVELAKIDHLLFKFDVYQMFMGASAKNPDDFASHTNCRLGQWYYAGDGQLYGAQLDGYRAIETPHVAVHQHGRAAVAAYCAGDFAGGVGAIEQMEAASMAVLQGLERMAQDGEARPDTLFVEH</sequence>